<name>A0A8T1EKT6_9STRA</name>
<dbReference type="EMBL" id="RCMK01000015">
    <property type="protein sequence ID" value="KAG2954328.1"/>
    <property type="molecule type" value="Genomic_DNA"/>
</dbReference>
<evidence type="ECO:0000313" key="2">
    <source>
        <dbReference type="Proteomes" id="UP000736787"/>
    </source>
</evidence>
<gene>
    <name evidence="1" type="ORF">PC117_g1334</name>
</gene>
<protein>
    <submittedName>
        <fullName evidence="1">Uncharacterized protein</fullName>
    </submittedName>
</protein>
<proteinExistence type="predicted"/>
<reference evidence="1" key="1">
    <citation type="submission" date="2018-10" db="EMBL/GenBank/DDBJ databases">
        <title>Effector identification in a new, highly contiguous assembly of the strawberry crown rot pathogen Phytophthora cactorum.</title>
        <authorList>
            <person name="Armitage A.D."/>
            <person name="Nellist C.F."/>
            <person name="Bates H."/>
            <person name="Vickerstaff R.J."/>
            <person name="Harrison R.J."/>
        </authorList>
    </citation>
    <scope>NUCLEOTIDE SEQUENCE</scope>
    <source>
        <strain evidence="1">4040</strain>
    </source>
</reference>
<dbReference type="AlphaFoldDB" id="A0A8T1EKT6"/>
<comment type="caution">
    <text evidence="1">The sequence shown here is derived from an EMBL/GenBank/DDBJ whole genome shotgun (WGS) entry which is preliminary data.</text>
</comment>
<sequence>MTRLRIHRLPRIGDGDTSGVIISDTEPPLMLWPAIATGSVSFTSMIDVSPALASM</sequence>
<evidence type="ECO:0000313" key="1">
    <source>
        <dbReference type="EMBL" id="KAG2954328.1"/>
    </source>
</evidence>
<organism evidence="1 2">
    <name type="scientific">Phytophthora cactorum</name>
    <dbReference type="NCBI Taxonomy" id="29920"/>
    <lineage>
        <taxon>Eukaryota</taxon>
        <taxon>Sar</taxon>
        <taxon>Stramenopiles</taxon>
        <taxon>Oomycota</taxon>
        <taxon>Peronosporomycetes</taxon>
        <taxon>Peronosporales</taxon>
        <taxon>Peronosporaceae</taxon>
        <taxon>Phytophthora</taxon>
    </lineage>
</organism>
<dbReference type="Proteomes" id="UP000736787">
    <property type="component" value="Unassembled WGS sequence"/>
</dbReference>
<accession>A0A8T1EKT6</accession>